<dbReference type="PROSITE" id="PS51462">
    <property type="entry name" value="NUDIX"/>
    <property type="match status" value="1"/>
</dbReference>
<evidence type="ECO:0000313" key="7">
    <source>
        <dbReference type="EMBL" id="AOR30879.1"/>
    </source>
</evidence>
<dbReference type="InterPro" id="IPR015797">
    <property type="entry name" value="NUDIX_hydrolase-like_dom_sf"/>
</dbReference>
<dbReference type="EMBL" id="CP017248">
    <property type="protein sequence ID" value="AOR30879.1"/>
    <property type="molecule type" value="Genomic_DNA"/>
</dbReference>
<dbReference type="InterPro" id="IPR020476">
    <property type="entry name" value="Nudix_hydrolase"/>
</dbReference>
<keyword evidence="8" id="KW-1185">Reference proteome</keyword>
<reference evidence="8" key="1">
    <citation type="submission" date="2016-09" db="EMBL/GenBank/DDBJ databases">
        <title>Streptomyces puniciscabiei strain:TW1S1 Genome sequencing and assembly.</title>
        <authorList>
            <person name="Kim M.-K."/>
            <person name="Kim S.B."/>
        </authorList>
    </citation>
    <scope>NUCLEOTIDE SEQUENCE [LARGE SCALE GENOMIC DNA]</scope>
    <source>
        <strain evidence="8">TW1S1</strain>
    </source>
</reference>
<keyword evidence="3 5" id="KW-0378">Hydrolase</keyword>
<comment type="similarity">
    <text evidence="2 5">Belongs to the Nudix hydrolase family.</text>
</comment>
<evidence type="ECO:0000256" key="4">
    <source>
        <dbReference type="ARBA" id="ARBA00022842"/>
    </source>
</evidence>
<evidence type="ECO:0000256" key="1">
    <source>
        <dbReference type="ARBA" id="ARBA00001946"/>
    </source>
</evidence>
<organism evidence="7 8">
    <name type="scientific">Streptomyces fodineus</name>
    <dbReference type="NCBI Taxonomy" id="1904616"/>
    <lineage>
        <taxon>Bacteria</taxon>
        <taxon>Bacillati</taxon>
        <taxon>Actinomycetota</taxon>
        <taxon>Actinomycetes</taxon>
        <taxon>Kitasatosporales</taxon>
        <taxon>Streptomycetaceae</taxon>
        <taxon>Streptomyces</taxon>
    </lineage>
</organism>
<dbReference type="PRINTS" id="PR00502">
    <property type="entry name" value="NUDIXFAMILY"/>
</dbReference>
<dbReference type="KEGG" id="spun:BFF78_07275"/>
<dbReference type="GO" id="GO:0016787">
    <property type="term" value="F:hydrolase activity"/>
    <property type="evidence" value="ECO:0007669"/>
    <property type="project" value="UniProtKB-KW"/>
</dbReference>
<evidence type="ECO:0000256" key="5">
    <source>
        <dbReference type="RuleBase" id="RU003476"/>
    </source>
</evidence>
<dbReference type="Proteomes" id="UP000094960">
    <property type="component" value="Chromosome"/>
</dbReference>
<dbReference type="CDD" id="cd18876">
    <property type="entry name" value="NUDIX_Hydrolase"/>
    <property type="match status" value="1"/>
</dbReference>
<dbReference type="SUPFAM" id="SSF55811">
    <property type="entry name" value="Nudix"/>
    <property type="match status" value="1"/>
</dbReference>
<dbReference type="Pfam" id="PF00293">
    <property type="entry name" value="NUDIX"/>
    <property type="match status" value="1"/>
</dbReference>
<dbReference type="AlphaFoldDB" id="A0A1D7Y673"/>
<dbReference type="PROSITE" id="PS00893">
    <property type="entry name" value="NUDIX_BOX"/>
    <property type="match status" value="1"/>
</dbReference>
<feature type="domain" description="Nudix hydrolase" evidence="6">
    <location>
        <begin position="6"/>
        <end position="135"/>
    </location>
</feature>
<keyword evidence="4" id="KW-0460">Magnesium</keyword>
<evidence type="ECO:0000256" key="3">
    <source>
        <dbReference type="ARBA" id="ARBA00022801"/>
    </source>
</evidence>
<accession>A0A1D7Y673</accession>
<gene>
    <name evidence="7" type="ORF">BFF78_07275</name>
</gene>
<dbReference type="PANTHER" id="PTHR43046:SF12">
    <property type="entry name" value="GDP-MANNOSE MANNOSYL HYDROLASE"/>
    <property type="match status" value="1"/>
</dbReference>
<evidence type="ECO:0000256" key="2">
    <source>
        <dbReference type="ARBA" id="ARBA00005582"/>
    </source>
</evidence>
<evidence type="ECO:0000313" key="8">
    <source>
        <dbReference type="Proteomes" id="UP000094960"/>
    </source>
</evidence>
<dbReference type="Gene3D" id="3.90.79.10">
    <property type="entry name" value="Nucleoside Triphosphate Pyrophosphohydrolase"/>
    <property type="match status" value="1"/>
</dbReference>
<sequence length="150" mass="15959">MTPPSPARPTMSAAALLRDGEGRFLIVKPGYKPGWNLPGGGVDEGETPAQAARRELLEELGIDQAIGQLLVSAFVQTPAGGHMYFVFDGGVLSAEQCGAIVLQESELTAYRFSAPDEIGPDEIPPAVRPVWQAALACLAEGSTMYREFAR</sequence>
<proteinExistence type="inferred from homology"/>
<dbReference type="PANTHER" id="PTHR43046">
    <property type="entry name" value="GDP-MANNOSE MANNOSYL HYDROLASE"/>
    <property type="match status" value="1"/>
</dbReference>
<dbReference type="InterPro" id="IPR020084">
    <property type="entry name" value="NUDIX_hydrolase_CS"/>
</dbReference>
<dbReference type="InterPro" id="IPR000086">
    <property type="entry name" value="NUDIX_hydrolase_dom"/>
</dbReference>
<dbReference type="RefSeq" id="WP_069777531.1">
    <property type="nucleotide sequence ID" value="NZ_CP017248.1"/>
</dbReference>
<name>A0A1D7Y673_9ACTN</name>
<comment type="cofactor">
    <cofactor evidence="1">
        <name>Mg(2+)</name>
        <dbReference type="ChEBI" id="CHEBI:18420"/>
    </cofactor>
</comment>
<evidence type="ECO:0000259" key="6">
    <source>
        <dbReference type="PROSITE" id="PS51462"/>
    </source>
</evidence>
<protein>
    <submittedName>
        <fullName evidence="7">NUDIX hydrolase</fullName>
    </submittedName>
</protein>